<comment type="caution">
    <text evidence="2">The sequence shown here is derived from an EMBL/GenBank/DDBJ whole genome shotgun (WGS) entry which is preliminary data.</text>
</comment>
<evidence type="ECO:0000313" key="3">
    <source>
        <dbReference type="Proteomes" id="UP000536179"/>
    </source>
</evidence>
<evidence type="ECO:0008006" key="4">
    <source>
        <dbReference type="Google" id="ProtNLM"/>
    </source>
</evidence>
<keyword evidence="3" id="KW-1185">Reference proteome</keyword>
<dbReference type="AlphaFoldDB" id="A0A7W5E2K1"/>
<evidence type="ECO:0000256" key="1">
    <source>
        <dbReference type="SAM" id="Phobius"/>
    </source>
</evidence>
<keyword evidence="1" id="KW-1133">Transmembrane helix</keyword>
<accession>A0A7W5E2K1</accession>
<feature type="transmembrane region" description="Helical" evidence="1">
    <location>
        <begin position="31"/>
        <end position="54"/>
    </location>
</feature>
<keyword evidence="1" id="KW-0812">Transmembrane</keyword>
<reference evidence="2 3" key="1">
    <citation type="submission" date="2020-08" db="EMBL/GenBank/DDBJ databases">
        <title>Genomic Encyclopedia of Type Strains, Phase III (KMG-III): the genomes of soil and plant-associated and newly described type strains.</title>
        <authorList>
            <person name="Whitman W."/>
        </authorList>
    </citation>
    <scope>NUCLEOTIDE SEQUENCE [LARGE SCALE GENOMIC DNA]</scope>
    <source>
        <strain evidence="2 3">CECT 8075</strain>
    </source>
</reference>
<gene>
    <name evidence="2" type="ORF">FHS27_004799</name>
</gene>
<sequence>MMNVEAAATLANHERPHSSHRGFARRVRRGVSLVETVACVMIVVAMATSIIGVMQGSIRVATASRGVVGAPAEARQTLRFLSDRFRSFHDSEGIVKMDSSSIACTSRTYKFDKRKSSSGVGTDLFLVDDSGNETLCVSGSLGDFEYEPISLAGIVVGVELRLHLQKVGEESATLRPMDREAKMTTQVCFAPQFMVTP</sequence>
<evidence type="ECO:0000313" key="2">
    <source>
        <dbReference type="EMBL" id="MBB3208965.1"/>
    </source>
</evidence>
<proteinExistence type="predicted"/>
<organism evidence="2 3">
    <name type="scientific">Aporhodopirellula rubra</name>
    <dbReference type="NCBI Taxonomy" id="980271"/>
    <lineage>
        <taxon>Bacteria</taxon>
        <taxon>Pseudomonadati</taxon>
        <taxon>Planctomycetota</taxon>
        <taxon>Planctomycetia</taxon>
        <taxon>Pirellulales</taxon>
        <taxon>Pirellulaceae</taxon>
        <taxon>Aporhodopirellula</taxon>
    </lineage>
</organism>
<keyword evidence="1" id="KW-0472">Membrane</keyword>
<dbReference type="Proteomes" id="UP000536179">
    <property type="component" value="Unassembled WGS sequence"/>
</dbReference>
<protein>
    <recommendedName>
        <fullName evidence="4">Prepilin-type N-terminal cleavage/methylation domain-containing protein</fullName>
    </recommendedName>
</protein>
<dbReference type="EMBL" id="JACHXU010000019">
    <property type="protein sequence ID" value="MBB3208965.1"/>
    <property type="molecule type" value="Genomic_DNA"/>
</dbReference>
<name>A0A7W5E2K1_9BACT</name>